<keyword evidence="1" id="KW-0812">Transmembrane</keyword>
<evidence type="ECO:0000256" key="1">
    <source>
        <dbReference type="HAMAP-Rule" id="MF_00869"/>
    </source>
</evidence>
<feature type="compositionally biased region" description="Gly residues" evidence="2">
    <location>
        <begin position="500"/>
        <end position="513"/>
    </location>
</feature>
<gene>
    <name evidence="1" type="primary">fsx1</name>
    <name evidence="3" type="ORF">GCM10009019_05780</name>
</gene>
<dbReference type="HAMAP" id="MF_00869">
    <property type="entry name" value="Fusexin_1"/>
    <property type="match status" value="1"/>
</dbReference>
<comment type="domain">
    <text evidence="1">The extracellular N-terminus has 4 domains; the first 3 are structurally similar to fusogens from plants, C.elegans and viruses, while the fourth domain is unique to archaea. Domains I and II are discontinuous. The fusion loop in domain II is stabilized by a Ca(2+) ion so that it protrudes from the molecule.</text>
</comment>
<feature type="region of interest" description="Disordered" evidence="2">
    <location>
        <begin position="330"/>
        <end position="350"/>
    </location>
</feature>
<dbReference type="GO" id="GO:0005886">
    <property type="term" value="C:plasma membrane"/>
    <property type="evidence" value="ECO:0007669"/>
    <property type="project" value="UniProtKB-SubCell"/>
</dbReference>
<name>A0AAV3SZL5_9EURY</name>
<dbReference type="Proteomes" id="UP001500194">
    <property type="component" value="Unassembled WGS sequence"/>
</dbReference>
<evidence type="ECO:0000256" key="2">
    <source>
        <dbReference type="SAM" id="MobiDB-lite"/>
    </source>
</evidence>
<feature type="region of interest" description="Fusion loop" evidence="1">
    <location>
        <begin position="131"/>
        <end position="136"/>
    </location>
</feature>
<dbReference type="AlphaFoldDB" id="A0AAV3SZL5"/>
<dbReference type="GO" id="GO:0009986">
    <property type="term" value="C:cell surface"/>
    <property type="evidence" value="ECO:0007669"/>
    <property type="project" value="UniProtKB-SubCell"/>
</dbReference>
<comment type="caution">
    <text evidence="1">Lacks conserved residue(s) required for the propagation of feature annotation.</text>
</comment>
<feature type="compositionally biased region" description="Polar residues" evidence="2">
    <location>
        <begin position="339"/>
        <end position="350"/>
    </location>
</feature>
<evidence type="ECO:0000313" key="4">
    <source>
        <dbReference type="Proteomes" id="UP001500194"/>
    </source>
</evidence>
<comment type="caution">
    <text evidence="3">The sequence shown here is derived from an EMBL/GenBank/DDBJ whole genome shotgun (WGS) entry which is preliminary data.</text>
</comment>
<evidence type="ECO:0000313" key="3">
    <source>
        <dbReference type="EMBL" id="GAA0646296.1"/>
    </source>
</evidence>
<comment type="function">
    <text evidence="1">Exhibits fusogenic activity, mediates cell-cell fusion when present in both cells (bilateral fusion).</text>
</comment>
<dbReference type="GO" id="GO:0045026">
    <property type="term" value="P:plasma membrane fusion"/>
    <property type="evidence" value="ECO:0007669"/>
    <property type="project" value="UniProtKB-UniRule"/>
</dbReference>
<accession>A0AAV3SZL5</accession>
<keyword evidence="1" id="KW-1015">Disulfide bond</keyword>
<comment type="subcellular location">
    <subcellularLocation>
        <location evidence="1">Cell surface</location>
    </subcellularLocation>
    <subcellularLocation>
        <location evidence="1">Cell membrane</location>
        <topology evidence="1">Multi-pass membrane protein</topology>
    </subcellularLocation>
</comment>
<feature type="disulfide bond" evidence="1">
    <location>
        <begin position="445"/>
        <end position="465"/>
    </location>
</feature>
<comment type="similarity">
    <text evidence="1">Belongs to the HAP2/GCS1 family. Fusexin 1 subfamily.</text>
</comment>
<comment type="subunit">
    <text evidence="1">Homotrimer stabilized by interdomain contacts and numerous Ca(2+) and Na(+) ions.</text>
</comment>
<dbReference type="InterPro" id="IPR049902">
    <property type="entry name" value="Fsx1"/>
</dbReference>
<keyword evidence="4" id="KW-1185">Reference proteome</keyword>
<sequence>MSLFLFAGLGSATVTSADSITYNSNNEFFDGTVFAISVAADQSTDKIDIFLGKEELSEKTSGEVQQDLQIDFTDQSTSLQYSTSPSSELVNIYTFTPYNQEGFSSADDAIAAIKSNCFDLNGNGEGSGVYNYETSSTSYEIYCYTQDKYLGTPAFLDNPEEIFSTKAELKASGKVKQTATLSNGDAGSGVITDLGSHAKIRWNGNLDTGASTPDNSRVYALHGNRYSGSWRIIGETAYDDYSTYLEGGQAFQALQDWADGYNTRWQIVERLNNRAWDAAEVDTTSDLAYTTVTDSSYSSGQFSYDTEDLLVYPMFTVYVDSGENGYIETSKPTGEPDIVSTSSTTIPESGTGTISATVENAGEAQGSFSGRLTGCDDGFVFSDTQTTKTVYPGQSISFDFDVSFQSTSREQGEITGSCEVEVQDTGSAVSDSTSISVTGEQVSECTAGHEKRFLNTNDRWEIHVCKDNEQGWEKRKTCAEGKKAVARSGNTFACEEENEGSGGNDGGGSGDGGGGELPSWISDFLDQLHLGFSVLAGISLGVVGYRGTRWVDGEYQVNGSFEPFKSRSLDRVSRGRFIIGSAGAVLGLALGTLLALQVPLGIQVVVVLGAGVLIWKKPW</sequence>
<keyword evidence="1" id="KW-0472">Membrane</keyword>
<keyword evidence="1" id="KW-0479">Metal-binding</keyword>
<keyword evidence="1" id="KW-1003">Cell membrane</keyword>
<keyword evidence="1" id="KW-1133">Transmembrane helix</keyword>
<feature type="transmembrane region" description="Helical" evidence="1">
    <location>
        <begin position="600"/>
        <end position="616"/>
    </location>
</feature>
<keyword evidence="1" id="KW-0106">Calcium</keyword>
<feature type="region of interest" description="Disordered" evidence="2">
    <location>
        <begin position="490"/>
        <end position="513"/>
    </location>
</feature>
<reference evidence="3 4" key="1">
    <citation type="journal article" date="2019" name="Int. J. Syst. Evol. Microbiol.">
        <title>The Global Catalogue of Microorganisms (GCM) 10K type strain sequencing project: providing services to taxonomists for standard genome sequencing and annotation.</title>
        <authorList>
            <consortium name="The Broad Institute Genomics Platform"/>
            <consortium name="The Broad Institute Genome Sequencing Center for Infectious Disease"/>
            <person name="Wu L."/>
            <person name="Ma J."/>
        </authorList>
    </citation>
    <scope>NUCLEOTIDE SEQUENCE [LARGE SCALE GENOMIC DNA]</scope>
    <source>
        <strain evidence="3 4">JCM 16327</strain>
    </source>
</reference>
<organism evidence="3 4">
    <name type="scientific">Salarchaeum japonicum</name>
    <dbReference type="NCBI Taxonomy" id="555573"/>
    <lineage>
        <taxon>Archaea</taxon>
        <taxon>Methanobacteriati</taxon>
        <taxon>Methanobacteriota</taxon>
        <taxon>Stenosarchaea group</taxon>
        <taxon>Halobacteria</taxon>
        <taxon>Halobacteriales</taxon>
        <taxon>Halobacteriaceae</taxon>
    </lineage>
</organism>
<dbReference type="GO" id="GO:0046872">
    <property type="term" value="F:metal ion binding"/>
    <property type="evidence" value="ECO:0007669"/>
    <property type="project" value="UniProtKB-KW"/>
</dbReference>
<proteinExistence type="inferred from homology"/>
<feature type="disulfide bond" evidence="1">
    <location>
        <begin position="375"/>
        <end position="418"/>
    </location>
</feature>
<protein>
    <recommendedName>
        <fullName evidence="1">Fusexin 1</fullName>
        <shortName evidence="1">Fsx1</shortName>
    </recommendedName>
</protein>
<dbReference type="EMBL" id="BAAADU010000002">
    <property type="protein sequence ID" value="GAA0646296.1"/>
    <property type="molecule type" value="Genomic_DNA"/>
</dbReference>